<dbReference type="AlphaFoldDB" id="A0AAV7QXD7"/>
<evidence type="ECO:0000313" key="3">
    <source>
        <dbReference type="Proteomes" id="UP001066276"/>
    </source>
</evidence>
<name>A0AAV7QXD7_PLEWA</name>
<keyword evidence="3" id="KW-1185">Reference proteome</keyword>
<comment type="caution">
    <text evidence="2">The sequence shown here is derived from an EMBL/GenBank/DDBJ whole genome shotgun (WGS) entry which is preliminary data.</text>
</comment>
<dbReference type="Proteomes" id="UP001066276">
    <property type="component" value="Chromosome 6"/>
</dbReference>
<proteinExistence type="predicted"/>
<evidence type="ECO:0000313" key="2">
    <source>
        <dbReference type="EMBL" id="KAJ1143060.1"/>
    </source>
</evidence>
<evidence type="ECO:0000256" key="1">
    <source>
        <dbReference type="SAM" id="MobiDB-lite"/>
    </source>
</evidence>
<gene>
    <name evidence="2" type="ORF">NDU88_009372</name>
</gene>
<protein>
    <submittedName>
        <fullName evidence="2">Uncharacterized protein</fullName>
    </submittedName>
</protein>
<feature type="region of interest" description="Disordered" evidence="1">
    <location>
        <begin position="1"/>
        <end position="59"/>
    </location>
</feature>
<organism evidence="2 3">
    <name type="scientific">Pleurodeles waltl</name>
    <name type="common">Iberian ribbed newt</name>
    <dbReference type="NCBI Taxonomy" id="8319"/>
    <lineage>
        <taxon>Eukaryota</taxon>
        <taxon>Metazoa</taxon>
        <taxon>Chordata</taxon>
        <taxon>Craniata</taxon>
        <taxon>Vertebrata</taxon>
        <taxon>Euteleostomi</taxon>
        <taxon>Amphibia</taxon>
        <taxon>Batrachia</taxon>
        <taxon>Caudata</taxon>
        <taxon>Salamandroidea</taxon>
        <taxon>Salamandridae</taxon>
        <taxon>Pleurodelinae</taxon>
        <taxon>Pleurodeles</taxon>
    </lineage>
</organism>
<dbReference type="EMBL" id="JANPWB010000010">
    <property type="protein sequence ID" value="KAJ1143060.1"/>
    <property type="molecule type" value="Genomic_DNA"/>
</dbReference>
<accession>A0AAV7QXD7</accession>
<reference evidence="2" key="1">
    <citation type="journal article" date="2022" name="bioRxiv">
        <title>Sequencing and chromosome-scale assembly of the giantPleurodeles waltlgenome.</title>
        <authorList>
            <person name="Brown T."/>
            <person name="Elewa A."/>
            <person name="Iarovenko S."/>
            <person name="Subramanian E."/>
            <person name="Araus A.J."/>
            <person name="Petzold A."/>
            <person name="Susuki M."/>
            <person name="Suzuki K.-i.T."/>
            <person name="Hayashi T."/>
            <person name="Toyoda A."/>
            <person name="Oliveira C."/>
            <person name="Osipova E."/>
            <person name="Leigh N.D."/>
            <person name="Simon A."/>
            <person name="Yun M.H."/>
        </authorList>
    </citation>
    <scope>NUCLEOTIDE SEQUENCE</scope>
    <source>
        <strain evidence="2">20211129_DDA</strain>
        <tissue evidence="2">Liver</tissue>
    </source>
</reference>
<sequence length="111" mass="11334">MNHRGSGAGEIAPSISQGPDFISVMSSRRGPRGTSRIDGAGGSSHSPAPPRPGEEVGRSPRPVFALQGILWCPSGLRIRPSLSAARAPLRIGIALSPLLSAGARASLSRGC</sequence>